<sequence>MQLFAIPTGNFKLDGGAMFGVVPKSLWSKHYPSDENNMINMTMRCLLVVDGDRRILINNGIGDKQSEKFFSHYHLNGDDSLIKSLAAAGFAPEDITDMFLTHLHFDHAGGSVKYKADRSGFETVFPNATYWISAPQWEWAMHANRRESASFLKENIQPIEESGRLKLFDHPGELFPGIGVRFYNGHTDGQAIPFIKYKGKTIVFTSDLLPTAAHLPLPWVMSYDTRPLITLDEKEAFLEEAVDKGYVLFFEHDLYTECCTLARTEKGIKVDKAMRLKELQ</sequence>
<dbReference type="GO" id="GO:0046872">
    <property type="term" value="F:metal ion binding"/>
    <property type="evidence" value="ECO:0007669"/>
    <property type="project" value="UniProtKB-KW"/>
</dbReference>
<comment type="similarity">
    <text evidence="1">Belongs to the metallo-beta-lactamase superfamily.</text>
</comment>
<feature type="domain" description="Metallo-beta-lactamase" evidence="5">
    <location>
        <begin position="42"/>
        <end position="252"/>
    </location>
</feature>
<keyword evidence="3" id="KW-0378">Hydrolase</keyword>
<keyword evidence="4" id="KW-0862">Zinc</keyword>
<dbReference type="InterPro" id="IPR051013">
    <property type="entry name" value="MBL_superfamily_lactonases"/>
</dbReference>
<keyword evidence="2" id="KW-0479">Metal-binding</keyword>
<dbReference type="SMART" id="SM00849">
    <property type="entry name" value="Lactamase_B"/>
    <property type="match status" value="1"/>
</dbReference>
<evidence type="ECO:0000313" key="6">
    <source>
        <dbReference type="EMBL" id="GAP44102.1"/>
    </source>
</evidence>
<dbReference type="Gene3D" id="3.60.15.10">
    <property type="entry name" value="Ribonuclease Z/Hydroxyacylglutathione hydrolase-like"/>
    <property type="match status" value="1"/>
</dbReference>
<evidence type="ECO:0000259" key="5">
    <source>
        <dbReference type="SMART" id="SM00849"/>
    </source>
</evidence>
<dbReference type="PANTHER" id="PTHR42978">
    <property type="entry name" value="QUORUM-QUENCHING LACTONASE YTNP-RELATED-RELATED"/>
    <property type="match status" value="1"/>
</dbReference>
<keyword evidence="7" id="KW-1185">Reference proteome</keyword>
<dbReference type="EMBL" id="DF968182">
    <property type="protein sequence ID" value="GAP44102.1"/>
    <property type="molecule type" value="Genomic_DNA"/>
</dbReference>
<dbReference type="Pfam" id="PF00753">
    <property type="entry name" value="Lactamase_B"/>
    <property type="match status" value="1"/>
</dbReference>
<dbReference type="RefSeq" id="WP_062042324.1">
    <property type="nucleotide sequence ID" value="NZ_DF968182.1"/>
</dbReference>
<evidence type="ECO:0000256" key="1">
    <source>
        <dbReference type="ARBA" id="ARBA00007749"/>
    </source>
</evidence>
<organism evidence="6">
    <name type="scientific">Lentimicrobium saccharophilum</name>
    <dbReference type="NCBI Taxonomy" id="1678841"/>
    <lineage>
        <taxon>Bacteria</taxon>
        <taxon>Pseudomonadati</taxon>
        <taxon>Bacteroidota</taxon>
        <taxon>Bacteroidia</taxon>
        <taxon>Bacteroidales</taxon>
        <taxon>Lentimicrobiaceae</taxon>
        <taxon>Lentimicrobium</taxon>
    </lineage>
</organism>
<protein>
    <submittedName>
        <fullName evidence="6">Glyoxylase</fullName>
    </submittedName>
</protein>
<dbReference type="InterPro" id="IPR036866">
    <property type="entry name" value="RibonucZ/Hydroxyglut_hydro"/>
</dbReference>
<dbReference type="OrthoDB" id="9802897at2"/>
<proteinExistence type="inferred from homology"/>
<evidence type="ECO:0000256" key="3">
    <source>
        <dbReference type="ARBA" id="ARBA00022801"/>
    </source>
</evidence>
<name>A0A0S7C3T8_9BACT</name>
<dbReference type="InterPro" id="IPR001279">
    <property type="entry name" value="Metallo-B-lactamas"/>
</dbReference>
<dbReference type="AlphaFoldDB" id="A0A0S7C3T8"/>
<dbReference type="GO" id="GO:0016787">
    <property type="term" value="F:hydrolase activity"/>
    <property type="evidence" value="ECO:0007669"/>
    <property type="project" value="UniProtKB-KW"/>
</dbReference>
<dbReference type="STRING" id="1678841.TBC1_112263"/>
<dbReference type="PANTHER" id="PTHR42978:SF6">
    <property type="entry name" value="QUORUM-QUENCHING LACTONASE YTNP-RELATED"/>
    <property type="match status" value="1"/>
</dbReference>
<dbReference type="PATRIC" id="fig|1678841.3.peg.2534"/>
<evidence type="ECO:0000256" key="4">
    <source>
        <dbReference type="ARBA" id="ARBA00022833"/>
    </source>
</evidence>
<dbReference type="CDD" id="cd16281">
    <property type="entry name" value="metallo-hydrolase-like_MBL-fold"/>
    <property type="match status" value="1"/>
</dbReference>
<accession>A0A0S7C3T8</accession>
<reference evidence="6" key="1">
    <citation type="journal article" date="2015" name="Genome Announc.">
        <title>Draft Genome Sequence of Bacteroidales Strain TBC1, a Novel Isolate from a Methanogenic Wastewater Treatment System.</title>
        <authorList>
            <person name="Tourlousse D.M."/>
            <person name="Matsuura N."/>
            <person name="Sun L."/>
            <person name="Toyonaga M."/>
            <person name="Kuroda K."/>
            <person name="Ohashi A."/>
            <person name="Cruz R."/>
            <person name="Yamaguchi T."/>
            <person name="Sekiguchi Y."/>
        </authorList>
    </citation>
    <scope>NUCLEOTIDE SEQUENCE [LARGE SCALE GENOMIC DNA]</scope>
    <source>
        <strain evidence="6">TBC1</strain>
    </source>
</reference>
<dbReference type="SUPFAM" id="SSF56281">
    <property type="entry name" value="Metallo-hydrolase/oxidoreductase"/>
    <property type="match status" value="1"/>
</dbReference>
<evidence type="ECO:0000256" key="2">
    <source>
        <dbReference type="ARBA" id="ARBA00022723"/>
    </source>
</evidence>
<gene>
    <name evidence="6" type="ORF">TBC1_112263</name>
</gene>
<evidence type="ECO:0000313" key="7">
    <source>
        <dbReference type="Proteomes" id="UP000053091"/>
    </source>
</evidence>
<dbReference type="Proteomes" id="UP000053091">
    <property type="component" value="Unassembled WGS sequence"/>
</dbReference>